<evidence type="ECO:0000256" key="2">
    <source>
        <dbReference type="ARBA" id="ARBA00023043"/>
    </source>
</evidence>
<evidence type="ECO:0000256" key="3">
    <source>
        <dbReference type="PROSITE-ProRule" id="PRU00023"/>
    </source>
</evidence>
<evidence type="ECO:0000313" key="4">
    <source>
        <dbReference type="EMBL" id="QSX34476.1"/>
    </source>
</evidence>
<dbReference type="Proteomes" id="UP000662770">
    <property type="component" value="Chromosome"/>
</dbReference>
<protein>
    <recommendedName>
        <fullName evidence="6">Ankyrin repeats (3 copies)</fullName>
    </recommendedName>
</protein>
<dbReference type="RefSeq" id="WP_207355678.1">
    <property type="nucleotide sequence ID" value="NZ_CP071503.1"/>
</dbReference>
<dbReference type="EMBL" id="CP071503">
    <property type="protein sequence ID" value="QSX34476.1"/>
    <property type="molecule type" value="Genomic_DNA"/>
</dbReference>
<accession>A0ABX7QUY9</accession>
<dbReference type="PANTHER" id="PTHR24193">
    <property type="entry name" value="ANKYRIN REPEAT PROTEIN"/>
    <property type="match status" value="1"/>
</dbReference>
<organism evidence="4 5">
    <name type="scientific">Shewanella avicenniae</name>
    <dbReference type="NCBI Taxonomy" id="2814294"/>
    <lineage>
        <taxon>Bacteria</taxon>
        <taxon>Pseudomonadati</taxon>
        <taxon>Pseudomonadota</taxon>
        <taxon>Gammaproteobacteria</taxon>
        <taxon>Alteromonadales</taxon>
        <taxon>Shewanellaceae</taxon>
        <taxon>Shewanella</taxon>
    </lineage>
</organism>
<dbReference type="InterPro" id="IPR050663">
    <property type="entry name" value="Ankyrin-SOCS_Box"/>
</dbReference>
<keyword evidence="1" id="KW-0677">Repeat</keyword>
<dbReference type="Gene3D" id="1.25.40.20">
    <property type="entry name" value="Ankyrin repeat-containing domain"/>
    <property type="match status" value="2"/>
</dbReference>
<feature type="repeat" description="ANK" evidence="3">
    <location>
        <begin position="672"/>
        <end position="698"/>
    </location>
</feature>
<dbReference type="InterPro" id="IPR036770">
    <property type="entry name" value="Ankyrin_rpt-contain_sf"/>
</dbReference>
<dbReference type="SUPFAM" id="SSF48403">
    <property type="entry name" value="Ankyrin repeat"/>
    <property type="match status" value="1"/>
</dbReference>
<proteinExistence type="predicted"/>
<dbReference type="PANTHER" id="PTHR24193:SF121">
    <property type="entry name" value="ADA2A-CONTAINING COMPLEX COMPONENT 3, ISOFORM D"/>
    <property type="match status" value="1"/>
</dbReference>
<keyword evidence="5" id="KW-1185">Reference proteome</keyword>
<keyword evidence="2 3" id="KW-0040">ANK repeat</keyword>
<dbReference type="SMART" id="SM00248">
    <property type="entry name" value="ANK"/>
    <property type="match status" value="3"/>
</dbReference>
<dbReference type="InterPro" id="IPR002110">
    <property type="entry name" value="Ankyrin_rpt"/>
</dbReference>
<evidence type="ECO:0000313" key="5">
    <source>
        <dbReference type="Proteomes" id="UP000662770"/>
    </source>
</evidence>
<dbReference type="PROSITE" id="PS50297">
    <property type="entry name" value="ANK_REP_REGION"/>
    <property type="match status" value="1"/>
</dbReference>
<evidence type="ECO:0000256" key="1">
    <source>
        <dbReference type="ARBA" id="ARBA00022737"/>
    </source>
</evidence>
<name>A0ABX7QUY9_9GAMM</name>
<dbReference type="PROSITE" id="PS50088">
    <property type="entry name" value="ANK_REPEAT"/>
    <property type="match status" value="1"/>
</dbReference>
<evidence type="ECO:0008006" key="6">
    <source>
        <dbReference type="Google" id="ProtNLM"/>
    </source>
</evidence>
<reference evidence="4 5" key="1">
    <citation type="submission" date="2021-03" db="EMBL/GenBank/DDBJ databases">
        <title>Novel species identification of genus Shewanella.</title>
        <authorList>
            <person name="Liu G."/>
            <person name="Zhang Q."/>
        </authorList>
    </citation>
    <scope>NUCLEOTIDE SEQUENCE [LARGE SCALE GENOMIC DNA]</scope>
    <source>
        <strain evidence="4 5">FJAT-51800</strain>
    </source>
</reference>
<gene>
    <name evidence="4" type="ORF">JYB87_04290</name>
</gene>
<sequence>MRFTNKNRSTPYPTAQSLLREIANAFDTKSFISPQCARKLDDACKKTEIHIGEFEDLKELTILAPIRSIFGDEIWARTTIFLRTVFREYFEWIKQHPLDGLSVEQANEIFQKTNFFSMLILSAFGQIDNYKERLCMPSGIDLILLREDTRKWLWSLMNTKEAKDRVFLWGNQRELPSLKFVEKLNLYSDSKHISEQQWLNIKWGVICSRFVLNFSPDKEHAPIDWEPMSREFKLAHSQNAKHFLIAKRYIKQIFEEIRNKCQSTKSNNDKAHFEQLLAKLKQELDKFDPRLGLKYAYHQFNAHHLVLNGQLKAANNEYKRAFEEVLYRGHSDYQIEVILNEALLVAAYQERPDKVFINRLKSAAILLGLDYLPARREVDGKNKIELLAGNEIADLRVKFSHIFTNELAYPGVIYPEYPIKAGLLIDDEDVLTNNLDKKKITVGIEGGLQRKTTPLIVACADNNVSEVTRLLNEEASVNALSEVNDSPLLMSLTQMDFTDHTSPMDSRIFEMISVKAHSDNILNAVSVRKMNFPLLAAVETGNPDIVKKVLSMSNKIEIDLRGGLDWITPLYHVLGLIGKIKKIDFDIHQIINNPHPENIHRLKPIFAGMNKELLTMISNGTKLSDRHKQIFEELKEILLKNYPKSPAKLRQIARMLINRGADVNKEHSIKGMNYTPLMLAVENDELNLFRLMLEHGGDWRKVYVLPDGVDSKNKAVNCLDIAKFFKANQIGEYIENLHD</sequence>